<dbReference type="Proteomes" id="UP000061569">
    <property type="component" value="Chromosome"/>
</dbReference>
<dbReference type="PANTHER" id="PTHR37811">
    <property type="entry name" value="BLL5343 PROTEIN"/>
    <property type="match status" value="1"/>
</dbReference>
<organism evidence="1 2">
    <name type="scientific">Lysobacter enzymogenes</name>
    <dbReference type="NCBI Taxonomy" id="69"/>
    <lineage>
        <taxon>Bacteria</taxon>
        <taxon>Pseudomonadati</taxon>
        <taxon>Pseudomonadota</taxon>
        <taxon>Gammaproteobacteria</taxon>
        <taxon>Lysobacterales</taxon>
        <taxon>Lysobacteraceae</taxon>
        <taxon>Lysobacter</taxon>
    </lineage>
</organism>
<dbReference type="InterPro" id="IPR007138">
    <property type="entry name" value="ABM_dom"/>
</dbReference>
<dbReference type="PATRIC" id="fig|69.6.peg.4209"/>
<dbReference type="STRING" id="69.GLE_4271"/>
<dbReference type="InterPro" id="IPR052936">
    <property type="entry name" value="Jasmonate_Hydroxylase-like"/>
</dbReference>
<dbReference type="Pfam" id="PF03992">
    <property type="entry name" value="ABM"/>
    <property type="match status" value="1"/>
</dbReference>
<dbReference type="EMBL" id="CP013140">
    <property type="protein sequence ID" value="ALN59612.1"/>
    <property type="molecule type" value="Genomic_DNA"/>
</dbReference>
<dbReference type="PANTHER" id="PTHR37811:SF2">
    <property type="entry name" value="ABM DOMAIN-CONTAINING PROTEIN"/>
    <property type="match status" value="1"/>
</dbReference>
<reference evidence="1 2" key="1">
    <citation type="submission" date="2015-11" db="EMBL/GenBank/DDBJ databases">
        <title>Genome sequences of Lysobacter enzymogenes strain C3 and Lysobacter antibioticus ATCC 29479.</title>
        <authorList>
            <person name="Kobayashi D.Y."/>
        </authorList>
    </citation>
    <scope>NUCLEOTIDE SEQUENCE [LARGE SCALE GENOMIC DNA]</scope>
    <source>
        <strain evidence="1 2">C3</strain>
    </source>
</reference>
<dbReference type="RefSeq" id="WP_057948919.1">
    <property type="nucleotide sequence ID" value="NZ_CP067396.1"/>
</dbReference>
<dbReference type="PROSITE" id="PS51725">
    <property type="entry name" value="ABM"/>
    <property type="match status" value="1"/>
</dbReference>
<dbReference type="KEGG" id="lez:GLE_4271"/>
<keyword evidence="1" id="KW-0560">Oxidoreductase</keyword>
<name>A0A0S2DM59_LYSEN</name>
<keyword evidence="1" id="KW-0503">Monooxygenase</keyword>
<proteinExistence type="predicted"/>
<evidence type="ECO:0000313" key="1">
    <source>
        <dbReference type="EMBL" id="ALN59612.1"/>
    </source>
</evidence>
<evidence type="ECO:0000313" key="2">
    <source>
        <dbReference type="Proteomes" id="UP000061569"/>
    </source>
</evidence>
<dbReference type="SUPFAM" id="SSF54909">
    <property type="entry name" value="Dimeric alpha+beta barrel"/>
    <property type="match status" value="1"/>
</dbReference>
<gene>
    <name evidence="1" type="ORF">GLE_4271</name>
</gene>
<dbReference type="Gene3D" id="3.30.70.100">
    <property type="match status" value="1"/>
</dbReference>
<dbReference type="AlphaFoldDB" id="A0A0S2DM59"/>
<sequence>MSASFAKLPAPPYYAVIFSSLRSPGDDAGYGEAAQRMVELAAQQPGFLGVESARGSDGFGITVSYWRDEAAIAAWKRQADHAATRAYGREHWYDHFELRVAKVERAYGSKSKA</sequence>
<accession>A0A0S2DM59</accession>
<dbReference type="GO" id="GO:0004497">
    <property type="term" value="F:monooxygenase activity"/>
    <property type="evidence" value="ECO:0007669"/>
    <property type="project" value="UniProtKB-KW"/>
</dbReference>
<dbReference type="InterPro" id="IPR011008">
    <property type="entry name" value="Dimeric_a/b-barrel"/>
</dbReference>
<protein>
    <submittedName>
        <fullName evidence="1">Antibiotic biosynthesis monooxygenase</fullName>
    </submittedName>
</protein>
<dbReference type="OrthoDB" id="9797060at2"/>